<accession>A0A076Z1P5</accession>
<dbReference type="RefSeq" id="WP_001039193.1">
    <property type="nucleotide sequence ID" value="NZ_BCNI01000007.1"/>
</dbReference>
<dbReference type="KEGG" id="sage:EN72_07350"/>
<dbReference type="EMBL" id="MAWT01000011">
    <property type="protein sequence ID" value="OCM72104.1"/>
    <property type="molecule type" value="Genomic_DNA"/>
</dbReference>
<reference evidence="3 5" key="2">
    <citation type="journal article" date="2018" name="Emerg. Microbes Infect.">
        <title>Phenotypic and molecular analysis of nontypeable Group B streptococci: identification of cps2a and hybrid cps2a/cps5 Group B streptococcal capsule gene clusters.</title>
        <authorList>
            <person name="Alhhazmi A."/>
            <person name="Tyrrell G.J."/>
        </authorList>
    </citation>
    <scope>NUCLEOTIDE SEQUENCE [LARGE SCALE GENOMIC DNA]</scope>
    <source>
        <strain evidence="3 5">PLGBS17</strain>
    </source>
</reference>
<dbReference type="Proteomes" id="UP000093122">
    <property type="component" value="Unassembled WGS sequence"/>
</dbReference>
<gene>
    <name evidence="2" type="ORF">AX245_08455</name>
    <name evidence="3" type="ORF">C4618_04785</name>
    <name evidence="1" type="ORF">QP229_09245</name>
</gene>
<comment type="caution">
    <text evidence="2">The sequence shown here is derived from an EMBL/GenBank/DDBJ whole genome shotgun (WGS) entry which is preliminary data.</text>
</comment>
<dbReference type="EMBL" id="QHGZ01000123">
    <property type="protein sequence ID" value="RDY82846.1"/>
    <property type="molecule type" value="Genomic_DNA"/>
</dbReference>
<dbReference type="PANTHER" id="PTHR40056">
    <property type="entry name" value="HYPOTHETICAL CYTOSOLIC PROTEIN"/>
    <property type="match status" value="1"/>
</dbReference>
<dbReference type="EMBL" id="JASOIH010000012">
    <property type="protein sequence ID" value="MDK6900148.1"/>
    <property type="molecule type" value="Genomic_DNA"/>
</dbReference>
<evidence type="ECO:0000313" key="4">
    <source>
        <dbReference type="Proteomes" id="UP000093122"/>
    </source>
</evidence>
<dbReference type="AlphaFoldDB" id="A0A076Z1P5"/>
<sequence length="149" mass="17196">MNKNQYPKWEELPELDLYLDQVLLYVNQLINPKTITNDKLLTASMINNYVKHNYISKPIKKKYNRRQVARLIVITAFKQVFAIQEISQTLEILTADNHSEEAYNGFAACMNKEEVHDLPPVVISACQTLNLYQETQKLVLELGGKNKNA</sequence>
<organism evidence="2 4">
    <name type="scientific">Streptococcus agalactiae</name>
    <dbReference type="NCBI Taxonomy" id="1311"/>
    <lineage>
        <taxon>Bacteria</taxon>
        <taxon>Bacillati</taxon>
        <taxon>Bacillota</taxon>
        <taxon>Bacilli</taxon>
        <taxon>Lactobacillales</taxon>
        <taxon>Streptococcaceae</taxon>
        <taxon>Streptococcus</taxon>
    </lineage>
</organism>
<protein>
    <submittedName>
        <fullName evidence="1">DUF1836 domain-containing protein</fullName>
    </submittedName>
</protein>
<name>A0A076Z1P5_STRAG</name>
<dbReference type="Proteomes" id="UP001230629">
    <property type="component" value="Unassembled WGS sequence"/>
</dbReference>
<dbReference type="InterPro" id="IPR014975">
    <property type="entry name" value="DUF1836"/>
</dbReference>
<evidence type="ECO:0000313" key="1">
    <source>
        <dbReference type="EMBL" id="MDK6900148.1"/>
    </source>
</evidence>
<proteinExistence type="predicted"/>
<dbReference type="OMA" id="YVKHAHI"/>
<dbReference type="Proteomes" id="UP000256718">
    <property type="component" value="Unassembled WGS sequence"/>
</dbReference>
<dbReference type="Pfam" id="PF08876">
    <property type="entry name" value="DUF1836"/>
    <property type="match status" value="1"/>
</dbReference>
<reference evidence="2 4" key="1">
    <citation type="journal article" date="2016" name="Sci. Rep.">
        <title>Serotype IV Streptococcus agalactiae ST-452 has arisen from large genomic recombination events between CC23 and the hypervirulent CC17 lineages.</title>
        <authorList>
            <person name="Campisi E."/>
            <person name="Rinaudo C.D."/>
            <person name="Donati C."/>
            <person name="Barucco M."/>
            <person name="Torricelli G."/>
            <person name="Edwards M.S."/>
            <person name="Baker C.J."/>
            <person name="Margarit I."/>
            <person name="Rosini R."/>
        </authorList>
    </citation>
    <scope>NUCLEOTIDE SEQUENCE [LARGE SCALE GENOMIC DNA]</scope>
    <source>
        <strain evidence="2 4">CZ-PW-140</strain>
    </source>
</reference>
<evidence type="ECO:0000313" key="2">
    <source>
        <dbReference type="EMBL" id="OCM72104.1"/>
    </source>
</evidence>
<reference evidence="1" key="3">
    <citation type="submission" date="2023-05" db="EMBL/GenBank/DDBJ databases">
        <title>Cataloging the Phylogenetic Diversity of Human Bladder Bacteria.</title>
        <authorList>
            <person name="Du J."/>
        </authorList>
    </citation>
    <scope>NUCLEOTIDE SEQUENCE</scope>
    <source>
        <strain evidence="1">UMB8703</strain>
    </source>
</reference>
<dbReference type="PANTHER" id="PTHR40056:SF1">
    <property type="entry name" value="DUF1836 DOMAIN-CONTAINING PROTEIN"/>
    <property type="match status" value="1"/>
</dbReference>
<evidence type="ECO:0000313" key="5">
    <source>
        <dbReference type="Proteomes" id="UP000256718"/>
    </source>
</evidence>
<evidence type="ECO:0000313" key="3">
    <source>
        <dbReference type="EMBL" id="RDY82846.1"/>
    </source>
</evidence>